<sequence>MLLLRRHLLPHLRAVSPLPSPIHHRACLLSTSTSASAAPFSLEDYLVASCGLAPTQARETAQKAFDGTSKAQKKAFEELSYSRLNSASNPDAVLALLSSVGLSRADIAAVVVADPLLLRSSPKNIGPRLLALRDRLGLSTPQIFHFLLVGSHSLYNCDVVPRLEFFISLLGSFEKLLVAMKRNNRILRSDLERVTKPNIALLRQCGVSAQQIAQLHPRVLGFNPERMKELVLHAERLGVPRSSRIFWQAVTVVAQISEEKVAARLVFLNSALGCQENEVAAAVSKMPRILGVSEEYLRRKIQFLIKEVLLAKGLLDSNRSFYSLVSCGGETFKLRYIDCHKDSVPGLADAYATACDGVSGKAYHKCFKHLLEDISAHVTADFHKLLVPLVSAYHYDGPEVNTWLAHSEAKILHEEIHHKAYSGDEVIRILTRSKAQLLATFNYYNDAFGHPINKMHTYLIN</sequence>
<evidence type="ECO:0000256" key="2">
    <source>
        <dbReference type="ARBA" id="ARBA00022472"/>
    </source>
</evidence>
<dbReference type="Pfam" id="PF02536">
    <property type="entry name" value="mTERF"/>
    <property type="match status" value="1"/>
</dbReference>
<name>A0ABC9E7U6_9POAL</name>
<keyword evidence="5" id="KW-1185">Reference proteome</keyword>
<dbReference type="SUPFAM" id="SSF47874">
    <property type="entry name" value="Annexin"/>
    <property type="match status" value="1"/>
</dbReference>
<evidence type="ECO:0000256" key="3">
    <source>
        <dbReference type="ARBA" id="ARBA00022946"/>
    </source>
</evidence>
<dbReference type="InterPro" id="IPR003690">
    <property type="entry name" value="MTERF"/>
</dbReference>
<dbReference type="Gene3D" id="1.25.70.10">
    <property type="entry name" value="Transcription termination factor 3, mitochondrial"/>
    <property type="match status" value="2"/>
</dbReference>
<keyword evidence="2" id="KW-0806">Transcription termination</keyword>
<gene>
    <name evidence="4" type="ORF">URODEC1_LOCUS92401</name>
</gene>
<dbReference type="PANTHER" id="PTHR13068">
    <property type="entry name" value="CGI-12 PROTEIN-RELATED"/>
    <property type="match status" value="1"/>
</dbReference>
<proteinExistence type="inferred from homology"/>
<dbReference type="EMBL" id="OZ075146">
    <property type="protein sequence ID" value="CAL5051910.1"/>
    <property type="molecule type" value="Genomic_DNA"/>
</dbReference>
<dbReference type="PANTHER" id="PTHR13068:SF102">
    <property type="entry name" value="OS11G0246100 PROTEIN"/>
    <property type="match status" value="1"/>
</dbReference>
<dbReference type="FunFam" id="1.25.70.10:FF:000001">
    <property type="entry name" value="Mitochondrial transcription termination factor-like"/>
    <property type="match status" value="1"/>
</dbReference>
<reference evidence="4 5" key="2">
    <citation type="submission" date="2024-10" db="EMBL/GenBank/DDBJ databases">
        <authorList>
            <person name="Ryan C."/>
        </authorList>
    </citation>
    <scope>NUCLEOTIDE SEQUENCE [LARGE SCALE GENOMIC DNA]</scope>
</reference>
<accession>A0ABC9E7U6</accession>
<protein>
    <submittedName>
        <fullName evidence="4">Uncharacterized protein</fullName>
    </submittedName>
</protein>
<evidence type="ECO:0000313" key="4">
    <source>
        <dbReference type="EMBL" id="CAL5051910.1"/>
    </source>
</evidence>
<reference evidence="5" key="1">
    <citation type="submission" date="2024-06" db="EMBL/GenBank/DDBJ databases">
        <authorList>
            <person name="Ryan C."/>
        </authorList>
    </citation>
    <scope>NUCLEOTIDE SEQUENCE [LARGE SCALE GENOMIC DNA]</scope>
</reference>
<dbReference type="InterPro" id="IPR038538">
    <property type="entry name" value="MTERF_sf"/>
</dbReference>
<dbReference type="Proteomes" id="UP001497457">
    <property type="component" value="Chromosome 36b"/>
</dbReference>
<dbReference type="GO" id="GO:0006353">
    <property type="term" value="P:DNA-templated transcription termination"/>
    <property type="evidence" value="ECO:0007669"/>
    <property type="project" value="UniProtKB-KW"/>
</dbReference>
<evidence type="ECO:0000256" key="1">
    <source>
        <dbReference type="ARBA" id="ARBA00007692"/>
    </source>
</evidence>
<organism evidence="4 5">
    <name type="scientific">Urochloa decumbens</name>
    <dbReference type="NCBI Taxonomy" id="240449"/>
    <lineage>
        <taxon>Eukaryota</taxon>
        <taxon>Viridiplantae</taxon>
        <taxon>Streptophyta</taxon>
        <taxon>Embryophyta</taxon>
        <taxon>Tracheophyta</taxon>
        <taxon>Spermatophyta</taxon>
        <taxon>Magnoliopsida</taxon>
        <taxon>Liliopsida</taxon>
        <taxon>Poales</taxon>
        <taxon>Poaceae</taxon>
        <taxon>PACMAD clade</taxon>
        <taxon>Panicoideae</taxon>
        <taxon>Panicodae</taxon>
        <taxon>Paniceae</taxon>
        <taxon>Melinidinae</taxon>
        <taxon>Urochloa</taxon>
    </lineage>
</organism>
<keyword evidence="2" id="KW-0805">Transcription regulation</keyword>
<evidence type="ECO:0000313" key="5">
    <source>
        <dbReference type="Proteomes" id="UP001497457"/>
    </source>
</evidence>
<dbReference type="Gene3D" id="1.10.220.10">
    <property type="entry name" value="Annexin"/>
    <property type="match status" value="1"/>
</dbReference>
<dbReference type="InterPro" id="IPR037104">
    <property type="entry name" value="Annexin_sf"/>
</dbReference>
<keyword evidence="2" id="KW-0804">Transcription</keyword>
<dbReference type="SMART" id="SM00733">
    <property type="entry name" value="Mterf"/>
    <property type="match status" value="4"/>
</dbReference>
<comment type="similarity">
    <text evidence="1">Belongs to the mTERF family.</text>
</comment>
<dbReference type="AlphaFoldDB" id="A0ABC9E7U6"/>
<keyword evidence="3" id="KW-0809">Transit peptide</keyword>